<reference evidence="3 4" key="1">
    <citation type="journal article" date="2017" name="Gigascience">
        <title>Draft genome of the honey bee ectoparasitic mite, Tropilaelaps mercedesae, is shaped by the parasitic life history.</title>
        <authorList>
            <person name="Dong X."/>
            <person name="Armstrong S.D."/>
            <person name="Xia D."/>
            <person name="Makepeace B.L."/>
            <person name="Darby A.C."/>
            <person name="Kadowaki T."/>
        </authorList>
    </citation>
    <scope>NUCLEOTIDE SEQUENCE [LARGE SCALE GENOMIC DNA]</scope>
    <source>
        <strain evidence="3">Wuxi-XJTLU</strain>
    </source>
</reference>
<gene>
    <name evidence="3" type="ORF">BIW11_12701</name>
</gene>
<feature type="compositionally biased region" description="Basic and acidic residues" evidence="1">
    <location>
        <begin position="160"/>
        <end position="173"/>
    </location>
</feature>
<evidence type="ECO:0000256" key="2">
    <source>
        <dbReference type="SAM" id="Phobius"/>
    </source>
</evidence>
<dbReference type="EMBL" id="MNPL01023363">
    <property type="protein sequence ID" value="OQR68759.1"/>
    <property type="molecule type" value="Genomic_DNA"/>
</dbReference>
<protein>
    <submittedName>
        <fullName evidence="3">Synaptotagmin-10-like</fullName>
    </submittedName>
</protein>
<keyword evidence="2" id="KW-0812">Transmembrane</keyword>
<evidence type="ECO:0000313" key="3">
    <source>
        <dbReference type="EMBL" id="OQR68759.1"/>
    </source>
</evidence>
<keyword evidence="4" id="KW-1185">Reference proteome</keyword>
<evidence type="ECO:0000256" key="1">
    <source>
        <dbReference type="SAM" id="MobiDB-lite"/>
    </source>
</evidence>
<comment type="caution">
    <text evidence="3">The sequence shown here is derived from an EMBL/GenBank/DDBJ whole genome shotgun (WGS) entry which is preliminary data.</text>
</comment>
<keyword evidence="2" id="KW-0472">Membrane</keyword>
<dbReference type="Proteomes" id="UP000192247">
    <property type="component" value="Unassembled WGS sequence"/>
</dbReference>
<feature type="region of interest" description="Disordered" evidence="1">
    <location>
        <begin position="152"/>
        <end position="186"/>
    </location>
</feature>
<proteinExistence type="predicted"/>
<sequence>MVPDKSDRAKVSRFFIIGQAFAGEAQPFSTKMAQPWNVHLNDDQKLILVASGFSFVAFVLAATVCLVQPTCFLYKKLWGKRDKERATRIAAAKEMGLPIQLAILGQPGLSKSQRSLVSLETSSAKAETPPATSPNLVTTVTSFHRGGVRDSAYSSISSSRRGDMAKRISDPVTERSSTTMTSEDVQNQGHATITVRFLPQLNDPKKERIIGQLGVNIKDVQDLPMRPYGGLCDPYVVVQVMRDVKRMRKRKKGFSKTCEFTTQVRRPNATLSSRDAVEDCFDGVN</sequence>
<accession>A0A1V9X588</accession>
<feature type="compositionally biased region" description="Polar residues" evidence="1">
    <location>
        <begin position="174"/>
        <end position="186"/>
    </location>
</feature>
<dbReference type="Gene3D" id="2.60.40.150">
    <property type="entry name" value="C2 domain"/>
    <property type="match status" value="1"/>
</dbReference>
<dbReference type="InParanoid" id="A0A1V9X588"/>
<organism evidence="3 4">
    <name type="scientific">Tropilaelaps mercedesae</name>
    <dbReference type="NCBI Taxonomy" id="418985"/>
    <lineage>
        <taxon>Eukaryota</taxon>
        <taxon>Metazoa</taxon>
        <taxon>Ecdysozoa</taxon>
        <taxon>Arthropoda</taxon>
        <taxon>Chelicerata</taxon>
        <taxon>Arachnida</taxon>
        <taxon>Acari</taxon>
        <taxon>Parasitiformes</taxon>
        <taxon>Mesostigmata</taxon>
        <taxon>Gamasina</taxon>
        <taxon>Dermanyssoidea</taxon>
        <taxon>Laelapidae</taxon>
        <taxon>Tropilaelaps</taxon>
    </lineage>
</organism>
<evidence type="ECO:0000313" key="4">
    <source>
        <dbReference type="Proteomes" id="UP000192247"/>
    </source>
</evidence>
<dbReference type="OrthoDB" id="67700at2759"/>
<name>A0A1V9X588_9ACAR</name>
<dbReference type="InterPro" id="IPR035892">
    <property type="entry name" value="C2_domain_sf"/>
</dbReference>
<dbReference type="AlphaFoldDB" id="A0A1V9X588"/>
<dbReference type="SUPFAM" id="SSF49562">
    <property type="entry name" value="C2 domain (Calcium/lipid-binding domain, CaLB)"/>
    <property type="match status" value="1"/>
</dbReference>
<dbReference type="STRING" id="418985.A0A1V9X588"/>
<keyword evidence="2" id="KW-1133">Transmembrane helix</keyword>
<feature type="transmembrane region" description="Helical" evidence="2">
    <location>
        <begin position="46"/>
        <end position="74"/>
    </location>
</feature>